<dbReference type="InterPro" id="IPR013078">
    <property type="entry name" value="His_Pase_superF_clade-1"/>
</dbReference>
<proteinExistence type="predicted"/>
<name>A0A1I3RJX9_9ACTN</name>
<reference evidence="1 2" key="1">
    <citation type="submission" date="2016-10" db="EMBL/GenBank/DDBJ databases">
        <authorList>
            <person name="de Groot N.N."/>
        </authorList>
    </citation>
    <scope>NUCLEOTIDE SEQUENCE [LARGE SCALE GENOMIC DNA]</scope>
    <source>
        <strain evidence="1 2">CGMCC 1.11156</strain>
    </source>
</reference>
<evidence type="ECO:0000313" key="2">
    <source>
        <dbReference type="Proteomes" id="UP000198649"/>
    </source>
</evidence>
<dbReference type="CDD" id="cd07040">
    <property type="entry name" value="HP"/>
    <property type="match status" value="1"/>
</dbReference>
<dbReference type="EMBL" id="FOQG01000032">
    <property type="protein sequence ID" value="SFJ45631.1"/>
    <property type="molecule type" value="Genomic_DNA"/>
</dbReference>
<evidence type="ECO:0000313" key="1">
    <source>
        <dbReference type="EMBL" id="SFJ45631.1"/>
    </source>
</evidence>
<dbReference type="Gene3D" id="3.40.50.1240">
    <property type="entry name" value="Phosphoglycerate mutase-like"/>
    <property type="match status" value="1"/>
</dbReference>
<sequence length="51" mass="5361">MVTHPEATHHVEGLVGGWFDSDLTARGHAEAELVAQALGERIAPGSPQRSA</sequence>
<organism evidence="1 2">
    <name type="scientific">Nocardioides psychrotolerans</name>
    <dbReference type="NCBI Taxonomy" id="1005945"/>
    <lineage>
        <taxon>Bacteria</taxon>
        <taxon>Bacillati</taxon>
        <taxon>Actinomycetota</taxon>
        <taxon>Actinomycetes</taxon>
        <taxon>Propionibacteriales</taxon>
        <taxon>Nocardioidaceae</taxon>
        <taxon>Nocardioides</taxon>
    </lineage>
</organism>
<gene>
    <name evidence="1" type="ORF">SAMN05216561_13226</name>
</gene>
<dbReference type="STRING" id="1005945.SAMN05216561_13226"/>
<keyword evidence="2" id="KW-1185">Reference proteome</keyword>
<accession>A0A1I3RJX9</accession>
<dbReference type="InterPro" id="IPR029033">
    <property type="entry name" value="His_PPase_superfam"/>
</dbReference>
<dbReference type="Proteomes" id="UP000198649">
    <property type="component" value="Unassembled WGS sequence"/>
</dbReference>
<protein>
    <submittedName>
        <fullName evidence="1">Probable phosphoglycerate mutase</fullName>
    </submittedName>
</protein>
<dbReference type="AlphaFoldDB" id="A0A1I3RJX9"/>
<dbReference type="Pfam" id="PF00300">
    <property type="entry name" value="His_Phos_1"/>
    <property type="match status" value="1"/>
</dbReference>
<dbReference type="SUPFAM" id="SSF53254">
    <property type="entry name" value="Phosphoglycerate mutase-like"/>
    <property type="match status" value="1"/>
</dbReference>